<proteinExistence type="predicted"/>
<dbReference type="GO" id="GO:0005524">
    <property type="term" value="F:ATP binding"/>
    <property type="evidence" value="ECO:0007669"/>
    <property type="project" value="UniProtKB-KW"/>
</dbReference>
<evidence type="ECO:0000313" key="10">
    <source>
        <dbReference type="Proteomes" id="UP001153404"/>
    </source>
</evidence>
<keyword evidence="6 9" id="KW-0067">ATP-binding</keyword>
<keyword evidence="10" id="KW-1185">Reference proteome</keyword>
<sequence length="110" mass="12041">MIESCDIEMKRHLFRVFQELINNAKKHSNATKVNFSLSASSGKLIVQYRDDGMGFMSGKDAVREIGGSHIGLEQLKSRILSMRGVFEIKSGQGSGMSFSAAIPLKEGMTA</sequence>
<keyword evidence="7" id="KW-0902">Two-component regulatory system</keyword>
<dbReference type="InterPro" id="IPR005467">
    <property type="entry name" value="His_kinase_dom"/>
</dbReference>
<comment type="catalytic activity">
    <reaction evidence="1">
        <text>ATP + protein L-histidine = ADP + protein N-phospho-L-histidine.</text>
        <dbReference type="EC" id="2.7.13.3"/>
    </reaction>
</comment>
<dbReference type="Proteomes" id="UP001153404">
    <property type="component" value="Unassembled WGS sequence"/>
</dbReference>
<dbReference type="InterPro" id="IPR003594">
    <property type="entry name" value="HATPase_dom"/>
</dbReference>
<dbReference type="PROSITE" id="PS50109">
    <property type="entry name" value="HIS_KIN"/>
    <property type="match status" value="1"/>
</dbReference>
<evidence type="ECO:0000256" key="7">
    <source>
        <dbReference type="ARBA" id="ARBA00023012"/>
    </source>
</evidence>
<protein>
    <recommendedName>
        <fullName evidence="2">histidine kinase</fullName>
        <ecNumber evidence="2">2.7.13.3</ecNumber>
    </recommendedName>
</protein>
<reference evidence="9" key="1">
    <citation type="submission" date="2022-10" db="EMBL/GenBank/DDBJ databases">
        <title>Comparative genomic analysis of Cohnella hashimotonis sp. nov., isolated from the International Space Station.</title>
        <authorList>
            <person name="Simpson A."/>
            <person name="Venkateswaran K."/>
        </authorList>
    </citation>
    <scope>NUCLEOTIDE SEQUENCE</scope>
    <source>
        <strain evidence="9">DSM 28161</strain>
    </source>
</reference>
<evidence type="ECO:0000256" key="5">
    <source>
        <dbReference type="ARBA" id="ARBA00022777"/>
    </source>
</evidence>
<dbReference type="EC" id="2.7.13.3" evidence="2"/>
<dbReference type="InterPro" id="IPR036890">
    <property type="entry name" value="HATPase_C_sf"/>
</dbReference>
<evidence type="ECO:0000313" key="9">
    <source>
        <dbReference type="EMBL" id="MDG0812867.1"/>
    </source>
</evidence>
<evidence type="ECO:0000256" key="6">
    <source>
        <dbReference type="ARBA" id="ARBA00022840"/>
    </source>
</evidence>
<dbReference type="GO" id="GO:0000160">
    <property type="term" value="P:phosphorelay signal transduction system"/>
    <property type="evidence" value="ECO:0007669"/>
    <property type="project" value="UniProtKB-KW"/>
</dbReference>
<dbReference type="GO" id="GO:0004673">
    <property type="term" value="F:protein histidine kinase activity"/>
    <property type="evidence" value="ECO:0007669"/>
    <property type="project" value="UniProtKB-EC"/>
</dbReference>
<comment type="caution">
    <text evidence="9">The sequence shown here is derived from an EMBL/GenBank/DDBJ whole genome shotgun (WGS) entry which is preliminary data.</text>
</comment>
<evidence type="ECO:0000256" key="1">
    <source>
        <dbReference type="ARBA" id="ARBA00000085"/>
    </source>
</evidence>
<feature type="domain" description="Histidine kinase" evidence="8">
    <location>
        <begin position="13"/>
        <end position="106"/>
    </location>
</feature>
<dbReference type="AlphaFoldDB" id="A0A9X4KXV2"/>
<organism evidence="9 10">
    <name type="scientific">Cohnella rhizosphaerae</name>
    <dbReference type="NCBI Taxonomy" id="1457232"/>
    <lineage>
        <taxon>Bacteria</taxon>
        <taxon>Bacillati</taxon>
        <taxon>Bacillota</taxon>
        <taxon>Bacilli</taxon>
        <taxon>Bacillales</taxon>
        <taxon>Paenibacillaceae</taxon>
        <taxon>Cohnella</taxon>
    </lineage>
</organism>
<dbReference type="InterPro" id="IPR050482">
    <property type="entry name" value="Sensor_HK_TwoCompSys"/>
</dbReference>
<evidence type="ECO:0000256" key="4">
    <source>
        <dbReference type="ARBA" id="ARBA00022741"/>
    </source>
</evidence>
<dbReference type="Gene3D" id="3.30.565.10">
    <property type="entry name" value="Histidine kinase-like ATPase, C-terminal domain"/>
    <property type="match status" value="1"/>
</dbReference>
<keyword evidence="5" id="KW-0418">Kinase</keyword>
<dbReference type="PANTHER" id="PTHR24421">
    <property type="entry name" value="NITRATE/NITRITE SENSOR PROTEIN NARX-RELATED"/>
    <property type="match status" value="1"/>
</dbReference>
<dbReference type="Pfam" id="PF02518">
    <property type="entry name" value="HATPase_c"/>
    <property type="match status" value="1"/>
</dbReference>
<gene>
    <name evidence="9" type="ORF">OMP40_28750</name>
</gene>
<evidence type="ECO:0000256" key="2">
    <source>
        <dbReference type="ARBA" id="ARBA00012438"/>
    </source>
</evidence>
<dbReference type="CDD" id="cd16917">
    <property type="entry name" value="HATPase_UhpB-NarQ-NarX-like"/>
    <property type="match status" value="1"/>
</dbReference>
<name>A0A9X4KXV2_9BACL</name>
<dbReference type="EMBL" id="JAPDIA010000008">
    <property type="protein sequence ID" value="MDG0812867.1"/>
    <property type="molecule type" value="Genomic_DNA"/>
</dbReference>
<dbReference type="PRINTS" id="PR00344">
    <property type="entry name" value="BCTRLSENSOR"/>
</dbReference>
<dbReference type="SUPFAM" id="SSF55874">
    <property type="entry name" value="ATPase domain of HSP90 chaperone/DNA topoisomerase II/histidine kinase"/>
    <property type="match status" value="1"/>
</dbReference>
<evidence type="ECO:0000259" key="8">
    <source>
        <dbReference type="PROSITE" id="PS50109"/>
    </source>
</evidence>
<keyword evidence="4" id="KW-0547">Nucleotide-binding</keyword>
<dbReference type="InterPro" id="IPR004358">
    <property type="entry name" value="Sig_transdc_His_kin-like_C"/>
</dbReference>
<accession>A0A9X4KXV2</accession>
<evidence type="ECO:0000256" key="3">
    <source>
        <dbReference type="ARBA" id="ARBA00022679"/>
    </source>
</evidence>
<dbReference type="RefSeq" id="WP_277536468.1">
    <property type="nucleotide sequence ID" value="NZ_JAPDIA010000008.1"/>
</dbReference>
<keyword evidence="3" id="KW-0808">Transferase</keyword>